<dbReference type="CDD" id="cd00829">
    <property type="entry name" value="SCP-x_thiolase"/>
    <property type="match status" value="1"/>
</dbReference>
<dbReference type="NCBIfam" id="NF009228">
    <property type="entry name" value="PRK12578.1"/>
    <property type="match status" value="1"/>
</dbReference>
<dbReference type="Proteomes" id="UP000694018">
    <property type="component" value="Chromosome"/>
</dbReference>
<dbReference type="GeneID" id="65562468"/>
<dbReference type="GO" id="GO:0003985">
    <property type="term" value="F:acetyl-CoA C-acetyltransferase activity"/>
    <property type="evidence" value="ECO:0007669"/>
    <property type="project" value="UniProtKB-EC"/>
</dbReference>
<evidence type="ECO:0000259" key="1">
    <source>
        <dbReference type="Pfam" id="PF00108"/>
    </source>
</evidence>
<reference evidence="3" key="1">
    <citation type="journal article" date="2021" name="Environ. Microbiol.">
        <title>New insights into the diversity and evolution of the archaeal mobilome from three complete genomes of Saccharolobus shibatae.</title>
        <authorList>
            <person name="Medvedeva S."/>
            <person name="Brandt D."/>
            <person name="Cvirkaite-Krupovic V."/>
            <person name="Liu Y."/>
            <person name="Severinov K."/>
            <person name="Ishino S."/>
            <person name="Ishino Y."/>
            <person name="Prangishvili D."/>
            <person name="Kalinowski J."/>
            <person name="Krupovic M."/>
        </authorList>
    </citation>
    <scope>NUCLEOTIDE SEQUENCE</scope>
    <source>
        <strain evidence="3">B12</strain>
    </source>
</reference>
<name>A0A8F5BMT4_SACSH</name>
<evidence type="ECO:0000313" key="3">
    <source>
        <dbReference type="EMBL" id="QXJ28001.1"/>
    </source>
</evidence>
<dbReference type="PANTHER" id="PTHR42870:SF6">
    <property type="entry name" value="ACETYL-COA C-ACYLTRANSFERASE"/>
    <property type="match status" value="1"/>
</dbReference>
<dbReference type="PANTHER" id="PTHR42870">
    <property type="entry name" value="ACETYL-COA C-ACETYLTRANSFERASE"/>
    <property type="match status" value="1"/>
</dbReference>
<dbReference type="AlphaFoldDB" id="A0A8F5BMT4"/>
<dbReference type="InterPro" id="IPR002155">
    <property type="entry name" value="Thiolase"/>
</dbReference>
<evidence type="ECO:0000313" key="4">
    <source>
        <dbReference type="Proteomes" id="UP000694018"/>
    </source>
</evidence>
<dbReference type="OrthoDB" id="167534at2157"/>
<dbReference type="Pfam" id="PF22691">
    <property type="entry name" value="Thiolase_C_1"/>
    <property type="match status" value="1"/>
</dbReference>
<proteinExistence type="predicted"/>
<dbReference type="PIRSF" id="PIRSF000429">
    <property type="entry name" value="Ac-CoA_Ac_transf"/>
    <property type="match status" value="1"/>
</dbReference>
<protein>
    <submittedName>
        <fullName evidence="3">Acetyl-CoA C-acyltransferase</fullName>
        <ecNumber evidence="3">2.3.1.9</ecNumber>
    </submittedName>
</protein>
<dbReference type="KEGG" id="sshi:J5U23_00869"/>
<dbReference type="InterPro" id="IPR020616">
    <property type="entry name" value="Thiolase_N"/>
</dbReference>
<feature type="domain" description="Thiolase N-terminal" evidence="1">
    <location>
        <begin position="6"/>
        <end position="224"/>
    </location>
</feature>
<dbReference type="EMBL" id="CP077717">
    <property type="protein sequence ID" value="QXJ28001.1"/>
    <property type="molecule type" value="Genomic_DNA"/>
</dbReference>
<dbReference type="InterPro" id="IPR055140">
    <property type="entry name" value="Thiolase_C_2"/>
</dbReference>
<keyword evidence="3" id="KW-0012">Acyltransferase</keyword>
<dbReference type="EC" id="2.3.1.9" evidence="3"/>
<feature type="domain" description="Thiolase C-terminal" evidence="2">
    <location>
        <begin position="242"/>
        <end position="387"/>
    </location>
</feature>
<organism evidence="3 4">
    <name type="scientific">Saccharolobus shibatae (strain ATCC 51178 / DSM 5389 / JCM 8931 / NBRC 15437 / B12)</name>
    <name type="common">Sulfolobus shibatae</name>
    <dbReference type="NCBI Taxonomy" id="523848"/>
    <lineage>
        <taxon>Archaea</taxon>
        <taxon>Thermoproteota</taxon>
        <taxon>Thermoprotei</taxon>
        <taxon>Sulfolobales</taxon>
        <taxon>Sulfolobaceae</taxon>
        <taxon>Saccharolobus</taxon>
    </lineage>
</organism>
<keyword evidence="3" id="KW-0808">Transferase</keyword>
<evidence type="ECO:0000259" key="2">
    <source>
        <dbReference type="Pfam" id="PF22691"/>
    </source>
</evidence>
<dbReference type="NCBIfam" id="NF004720">
    <property type="entry name" value="PRK06064.1"/>
    <property type="match status" value="1"/>
</dbReference>
<gene>
    <name evidence="3" type="ORF">J5U23_00869</name>
</gene>
<dbReference type="RefSeq" id="WP_218267097.1">
    <property type="nucleotide sequence ID" value="NZ_CP077717.1"/>
</dbReference>
<sequence>MTRRVAVIGVGNSKFGRRDDVSVQELAWESIKEALNDSGVSQSDIGLVVVGSTAYRGIELYPAPIVAEYSGLTGKVPLRVEAMCATGLAAALSAYTAVASGLVDMAMAVGVDKMTEVDTSTSLAIGGRGGNYQWEYHFYGTTFPTYYALYATRHMAVYGTTEEQMALVSVKAHKYGAMNPKAHFQKPVTVEEVLKSRVISWPIKLLDSCPISDGSATAIFASEEKVKELKIDSPVWITGIGYANDYAYVARRGEWVGFKATQLAARQAYNMAKVTPNDIEVATVHDAFTIAEIMGYEDLGFTEKGKGGKFIEEGQSEKGGKVGVNLFGGLKAKGHPLGATGLSMIYEITKQLRDEADKLQQPLKKYIGLVHNVGGTGHFAYVMVLRR</sequence>
<dbReference type="Pfam" id="PF00108">
    <property type="entry name" value="Thiolase_N"/>
    <property type="match status" value="1"/>
</dbReference>
<accession>A0A8F5BMT4</accession>